<protein>
    <submittedName>
        <fullName evidence="8">RhoGAP-domain-containing protein</fullName>
    </submittedName>
</protein>
<feature type="domain" description="Rho-GAP" evidence="7">
    <location>
        <begin position="803"/>
        <end position="1005"/>
    </location>
</feature>
<feature type="region of interest" description="Disordered" evidence="5">
    <location>
        <begin position="655"/>
        <end position="700"/>
    </location>
</feature>
<feature type="domain" description="LIM zinc-binding" evidence="6">
    <location>
        <begin position="34"/>
        <end position="94"/>
    </location>
</feature>
<keyword evidence="4" id="KW-0440">LIM domain</keyword>
<keyword evidence="2 4" id="KW-0479">Metal-binding</keyword>
<keyword evidence="1" id="KW-0343">GTPase activation</keyword>
<dbReference type="SUPFAM" id="SSF57716">
    <property type="entry name" value="Glucocorticoid receptor-like (DNA-binding domain)"/>
    <property type="match status" value="3"/>
</dbReference>
<dbReference type="CDD" id="cd09391">
    <property type="entry name" value="LIM1_Lrg1p_like"/>
    <property type="match status" value="1"/>
</dbReference>
<dbReference type="PANTHER" id="PTHR14963">
    <property type="entry name" value="RHO GTPASE ACTIVATING PROTEIN 18,19-RELATED"/>
    <property type="match status" value="1"/>
</dbReference>
<dbReference type="GO" id="GO:0005737">
    <property type="term" value="C:cytoplasm"/>
    <property type="evidence" value="ECO:0007669"/>
    <property type="project" value="TreeGrafter"/>
</dbReference>
<dbReference type="STRING" id="1754192.A0A1Y1X9I1"/>
<dbReference type="PROSITE" id="PS00478">
    <property type="entry name" value="LIM_DOMAIN_1"/>
    <property type="match status" value="2"/>
</dbReference>
<reference evidence="8 9" key="2">
    <citation type="submission" date="2016-08" db="EMBL/GenBank/DDBJ databases">
        <title>Pervasive Adenine N6-methylation of Active Genes in Fungi.</title>
        <authorList>
            <consortium name="DOE Joint Genome Institute"/>
            <person name="Mondo S.J."/>
            <person name="Dannebaum R.O."/>
            <person name="Kuo R.C."/>
            <person name="Labutti K."/>
            <person name="Haridas S."/>
            <person name="Kuo A."/>
            <person name="Salamov A."/>
            <person name="Ahrendt S.R."/>
            <person name="Lipzen A."/>
            <person name="Sullivan W."/>
            <person name="Andreopoulos W.B."/>
            <person name="Clum A."/>
            <person name="Lindquist E."/>
            <person name="Daum C."/>
            <person name="Ramamoorthy G.K."/>
            <person name="Gryganskyi A."/>
            <person name="Culley D."/>
            <person name="Magnuson J.K."/>
            <person name="James T.Y."/>
            <person name="O'Malley M.A."/>
            <person name="Stajich J.E."/>
            <person name="Spatafora J.W."/>
            <person name="Visel A."/>
            <person name="Grigoriev I.V."/>
        </authorList>
    </citation>
    <scope>NUCLEOTIDE SEQUENCE [LARGE SCALE GENOMIC DNA]</scope>
    <source>
        <strain evidence="8 9">S4</strain>
    </source>
</reference>
<dbReference type="InterPro" id="IPR008936">
    <property type="entry name" value="Rho_GTPase_activation_prot"/>
</dbReference>
<dbReference type="PROSITE" id="PS50023">
    <property type="entry name" value="LIM_DOMAIN_2"/>
    <property type="match status" value="3"/>
</dbReference>
<feature type="domain" description="LIM zinc-binding" evidence="6">
    <location>
        <begin position="399"/>
        <end position="467"/>
    </location>
</feature>
<name>A0A1Y1X9I1_9FUNG</name>
<feature type="domain" description="LIM zinc-binding" evidence="6">
    <location>
        <begin position="97"/>
        <end position="157"/>
    </location>
</feature>
<keyword evidence="9" id="KW-1185">Reference proteome</keyword>
<accession>A0A1Y1X9I1</accession>
<evidence type="ECO:0000256" key="2">
    <source>
        <dbReference type="ARBA" id="ARBA00022723"/>
    </source>
</evidence>
<evidence type="ECO:0000256" key="3">
    <source>
        <dbReference type="ARBA" id="ARBA00022833"/>
    </source>
</evidence>
<evidence type="ECO:0000256" key="1">
    <source>
        <dbReference type="ARBA" id="ARBA00022468"/>
    </source>
</evidence>
<feature type="compositionally biased region" description="Basic and acidic residues" evidence="5">
    <location>
        <begin position="664"/>
        <end position="678"/>
    </location>
</feature>
<dbReference type="PROSITE" id="PS50238">
    <property type="entry name" value="RHOGAP"/>
    <property type="match status" value="1"/>
</dbReference>
<evidence type="ECO:0000259" key="6">
    <source>
        <dbReference type="PROSITE" id="PS50023"/>
    </source>
</evidence>
<dbReference type="GO" id="GO:0005096">
    <property type="term" value="F:GTPase activator activity"/>
    <property type="evidence" value="ECO:0007669"/>
    <property type="project" value="UniProtKB-KW"/>
</dbReference>
<dbReference type="OrthoDB" id="20689at2759"/>
<proteinExistence type="predicted"/>
<dbReference type="InterPro" id="IPR000198">
    <property type="entry name" value="RhoGAP_dom"/>
</dbReference>
<dbReference type="Proteomes" id="UP000193944">
    <property type="component" value="Unassembled WGS sequence"/>
</dbReference>
<dbReference type="CDD" id="cd09392">
    <property type="entry name" value="LIM2_Lrg1p_like"/>
    <property type="match status" value="1"/>
</dbReference>
<gene>
    <name evidence="8" type="ORF">BCR32DRAFT_292894</name>
</gene>
<dbReference type="InterPro" id="IPR001781">
    <property type="entry name" value="Znf_LIM"/>
</dbReference>
<sequence length="1069" mass="122421">MALNETLSSNSSLNNTAKNTSLSSINSNGGKESKCCLECKKPIKGKFVRALEGMFHLDCFRCMDCKEICLSKFFPYKIEDGTYRPLCENDYYKRLDLICAKCGNALLDSHINAIGKKYHVEHFCCAKCNVVFKSQDLYYEHNGDIYCQKDYSMLYASKCGSCRTSVLKQYIEYNNNKTKTIEKLHLDCYMIYKSWNVRMVPDFVPPKVYSSIEEEFEDKNKMEERVSKIWSILSVYMESAAECMSKLLNFVTSNSIESEIEQARAFIFHIEILFSALDEIENKMLQFNDSTGLQFQNEPKELVRKIIYFFSTLSHATNIHHDYTKEFLSLITLLAQALKILIRSALNSAINLEYIYHQNNVMDDFLRHMSEIEDMQRDIFFFSKYDEIFEKENHEMNTEYCTFCKQFIEGECISSNNYRWHKQCFNCSYCNKSIINQQHNIEGMSVKVENNNIILVCSDCIKDKNFAAADISQNFKYISSFKQSNILLRTALKRLYILCPPNTKMSSSMNKLKVTLSKNSKLLSKTKLNNDSKTNVMESSKLKDNNTLCLSDENISSGTSDNVDKTLIDNASVDSIDRKESNKTNKTELTPIDTKSDDIKTDTKPLLTPREINRYEFDNASDIGFDKYTESNNNFNNTYANPYVNAYNDLYHYNLKTDNNGTTDKTEKPNDNETKEEKEGNEEKEEEVKNGTLKGRRKGTLPDSIITVQRNATENYQQPICISSLPLDENQILFSDLSAFEMLAVGQKIVECLGNLLKEENISSQIDLNNLLIDKKETMWGKLLGSLKQNQKKQKVKDKTFGTSLEYITERHGIESKFGAGNGNIRVPLLIEKLISSMRGMDLNVEGIYRKNGNIKQLKILSDAIDKNPDEINLKGNSPIQLAALMKKFLRDLPNPVLTFKLYQLFIVSQKASTEENGMKILNYACCLLPKCYRDLLEVLLLFLKHISTLTDTNNNSGTKMNAENLATVIAPNILYSKYKDQDMDESMLAIKAVKKLIEHPELSYIVPENIVKMLKLNEEKENSGNFVINSINHGKTITQDHPPDLTASCKNSTTDLQNLESVQYDVAV</sequence>
<dbReference type="GO" id="GO:0046872">
    <property type="term" value="F:metal ion binding"/>
    <property type="evidence" value="ECO:0007669"/>
    <property type="project" value="UniProtKB-KW"/>
</dbReference>
<dbReference type="PANTHER" id="PTHR14963:SF7">
    <property type="entry name" value="RHO GTPASE-ACTIVATING PROTEIN 19"/>
    <property type="match status" value="1"/>
</dbReference>
<reference evidence="8 9" key="1">
    <citation type="submission" date="2016-08" db="EMBL/GenBank/DDBJ databases">
        <title>A Parts List for Fungal Cellulosomes Revealed by Comparative Genomics.</title>
        <authorList>
            <consortium name="DOE Joint Genome Institute"/>
            <person name="Haitjema C.H."/>
            <person name="Gilmore S.P."/>
            <person name="Henske J.K."/>
            <person name="Solomon K.V."/>
            <person name="De Groot R."/>
            <person name="Kuo A."/>
            <person name="Mondo S.J."/>
            <person name="Salamov A.A."/>
            <person name="Labutti K."/>
            <person name="Zhao Z."/>
            <person name="Chiniquy J."/>
            <person name="Barry K."/>
            <person name="Brewer H.M."/>
            <person name="Purvine S.O."/>
            <person name="Wright A.T."/>
            <person name="Boxma B."/>
            <person name="Van Alen T."/>
            <person name="Hackstein J.H."/>
            <person name="Baker S.E."/>
            <person name="Grigoriev I.V."/>
            <person name="O'Malley M.A."/>
        </authorList>
    </citation>
    <scope>NUCLEOTIDE SEQUENCE [LARGE SCALE GENOMIC DNA]</scope>
    <source>
        <strain evidence="8 9">S4</strain>
    </source>
</reference>
<comment type="caution">
    <text evidence="8">The sequence shown here is derived from an EMBL/GenBank/DDBJ whole genome shotgun (WGS) entry which is preliminary data.</text>
</comment>
<dbReference type="Gene3D" id="2.10.110.10">
    <property type="entry name" value="Cysteine Rich Protein"/>
    <property type="match status" value="3"/>
</dbReference>
<evidence type="ECO:0000313" key="8">
    <source>
        <dbReference type="EMBL" id="ORX82066.1"/>
    </source>
</evidence>
<dbReference type="SMART" id="SM00132">
    <property type="entry name" value="LIM"/>
    <property type="match status" value="3"/>
</dbReference>
<feature type="compositionally biased region" description="Basic and acidic residues" evidence="5">
    <location>
        <begin position="594"/>
        <end position="603"/>
    </location>
</feature>
<dbReference type="GO" id="GO:0007165">
    <property type="term" value="P:signal transduction"/>
    <property type="evidence" value="ECO:0007669"/>
    <property type="project" value="InterPro"/>
</dbReference>
<dbReference type="SMART" id="SM00324">
    <property type="entry name" value="RhoGAP"/>
    <property type="match status" value="1"/>
</dbReference>
<dbReference type="SUPFAM" id="SSF48350">
    <property type="entry name" value="GTPase activation domain, GAP"/>
    <property type="match status" value="1"/>
</dbReference>
<keyword evidence="3 4" id="KW-0862">Zinc</keyword>
<dbReference type="GO" id="GO:0051056">
    <property type="term" value="P:regulation of small GTPase mediated signal transduction"/>
    <property type="evidence" value="ECO:0007669"/>
    <property type="project" value="TreeGrafter"/>
</dbReference>
<dbReference type="Pfam" id="PF00412">
    <property type="entry name" value="LIM"/>
    <property type="match status" value="3"/>
</dbReference>
<evidence type="ECO:0000256" key="4">
    <source>
        <dbReference type="PROSITE-ProRule" id="PRU00125"/>
    </source>
</evidence>
<evidence type="ECO:0000256" key="5">
    <source>
        <dbReference type="SAM" id="MobiDB-lite"/>
    </source>
</evidence>
<dbReference type="AlphaFoldDB" id="A0A1Y1X9I1"/>
<organism evidence="8 9">
    <name type="scientific">Anaeromyces robustus</name>
    <dbReference type="NCBI Taxonomy" id="1754192"/>
    <lineage>
        <taxon>Eukaryota</taxon>
        <taxon>Fungi</taxon>
        <taxon>Fungi incertae sedis</taxon>
        <taxon>Chytridiomycota</taxon>
        <taxon>Chytridiomycota incertae sedis</taxon>
        <taxon>Neocallimastigomycetes</taxon>
        <taxon>Neocallimastigales</taxon>
        <taxon>Neocallimastigaceae</taxon>
        <taxon>Anaeromyces</taxon>
    </lineage>
</organism>
<dbReference type="Gene3D" id="1.10.555.10">
    <property type="entry name" value="Rho GTPase activation protein"/>
    <property type="match status" value="1"/>
</dbReference>
<evidence type="ECO:0000313" key="9">
    <source>
        <dbReference type="Proteomes" id="UP000193944"/>
    </source>
</evidence>
<feature type="region of interest" description="Disordered" evidence="5">
    <location>
        <begin position="578"/>
        <end position="603"/>
    </location>
</feature>
<evidence type="ECO:0000259" key="7">
    <source>
        <dbReference type="PROSITE" id="PS50238"/>
    </source>
</evidence>
<dbReference type="Pfam" id="PF00620">
    <property type="entry name" value="RhoGAP"/>
    <property type="match status" value="1"/>
</dbReference>
<dbReference type="EMBL" id="MCFG01000104">
    <property type="protein sequence ID" value="ORX82066.1"/>
    <property type="molecule type" value="Genomic_DNA"/>
</dbReference>